<reference evidence="3" key="1">
    <citation type="submission" date="2020-01" db="EMBL/GenBank/DDBJ databases">
        <title>Development of genomics and gene disruption for Polysphondylium violaceum indicates a role for the polyketide synthase stlB in stalk morphogenesis.</title>
        <authorList>
            <person name="Narita B."/>
            <person name="Kawabe Y."/>
            <person name="Kin K."/>
            <person name="Saito T."/>
            <person name="Gibbs R."/>
            <person name="Kuspa A."/>
            <person name="Muzny D."/>
            <person name="Queller D."/>
            <person name="Richards S."/>
            <person name="Strassman J."/>
            <person name="Sucgang R."/>
            <person name="Worley K."/>
            <person name="Schaap P."/>
        </authorList>
    </citation>
    <scope>NUCLEOTIDE SEQUENCE</scope>
    <source>
        <strain evidence="3">QSvi11</strain>
    </source>
</reference>
<comment type="caution">
    <text evidence="3">The sequence shown here is derived from an EMBL/GenBank/DDBJ whole genome shotgun (WGS) entry which is preliminary data.</text>
</comment>
<feature type="compositionally biased region" description="Pro residues" evidence="1">
    <location>
        <begin position="32"/>
        <end position="54"/>
    </location>
</feature>
<feature type="compositionally biased region" description="Low complexity" evidence="1">
    <location>
        <begin position="178"/>
        <end position="193"/>
    </location>
</feature>
<dbReference type="OrthoDB" id="444265at2759"/>
<feature type="compositionally biased region" description="Low complexity" evidence="1">
    <location>
        <begin position="316"/>
        <end position="325"/>
    </location>
</feature>
<evidence type="ECO:0000259" key="2">
    <source>
        <dbReference type="PROSITE" id="PS50006"/>
    </source>
</evidence>
<organism evidence="3 4">
    <name type="scientific">Polysphondylium violaceum</name>
    <dbReference type="NCBI Taxonomy" id="133409"/>
    <lineage>
        <taxon>Eukaryota</taxon>
        <taxon>Amoebozoa</taxon>
        <taxon>Evosea</taxon>
        <taxon>Eumycetozoa</taxon>
        <taxon>Dictyostelia</taxon>
        <taxon>Dictyosteliales</taxon>
        <taxon>Dictyosteliaceae</taxon>
        <taxon>Polysphondylium</taxon>
    </lineage>
</organism>
<protein>
    <recommendedName>
        <fullName evidence="2">FHA domain-containing protein</fullName>
    </recommendedName>
</protein>
<feature type="region of interest" description="Disordered" evidence="1">
    <location>
        <begin position="476"/>
        <end position="520"/>
    </location>
</feature>
<feature type="compositionally biased region" description="Acidic residues" evidence="1">
    <location>
        <begin position="260"/>
        <end position="273"/>
    </location>
</feature>
<feature type="compositionally biased region" description="Low complexity" evidence="1">
    <location>
        <begin position="511"/>
        <end position="520"/>
    </location>
</feature>
<dbReference type="EMBL" id="AJWJ01000738">
    <property type="protein sequence ID" value="KAF2069134.1"/>
    <property type="molecule type" value="Genomic_DNA"/>
</dbReference>
<feature type="domain" description="FHA" evidence="2">
    <location>
        <begin position="94"/>
        <end position="144"/>
    </location>
</feature>
<proteinExistence type="predicted"/>
<dbReference type="AlphaFoldDB" id="A0A8J4V2U9"/>
<dbReference type="InterPro" id="IPR008984">
    <property type="entry name" value="SMAD_FHA_dom_sf"/>
</dbReference>
<feature type="compositionally biased region" description="Acidic residues" evidence="1">
    <location>
        <begin position="237"/>
        <end position="246"/>
    </location>
</feature>
<feature type="region of interest" description="Disordered" evidence="1">
    <location>
        <begin position="378"/>
        <end position="464"/>
    </location>
</feature>
<gene>
    <name evidence="3" type="ORF">CYY_009550</name>
</gene>
<keyword evidence="4" id="KW-1185">Reference proteome</keyword>
<dbReference type="Proteomes" id="UP000695562">
    <property type="component" value="Unassembled WGS sequence"/>
</dbReference>
<dbReference type="PROSITE" id="PS50006">
    <property type="entry name" value="FHA_DOMAIN"/>
    <property type="match status" value="1"/>
</dbReference>
<evidence type="ECO:0000256" key="1">
    <source>
        <dbReference type="SAM" id="MobiDB-lite"/>
    </source>
</evidence>
<feature type="compositionally biased region" description="Polar residues" evidence="1">
    <location>
        <begin position="331"/>
        <end position="342"/>
    </location>
</feature>
<evidence type="ECO:0000313" key="4">
    <source>
        <dbReference type="Proteomes" id="UP000695562"/>
    </source>
</evidence>
<accession>A0A8J4V2U9</accession>
<dbReference type="InterPro" id="IPR000253">
    <property type="entry name" value="FHA_dom"/>
</dbReference>
<dbReference type="SMART" id="SM00240">
    <property type="entry name" value="FHA"/>
    <property type="match status" value="1"/>
</dbReference>
<feature type="region of interest" description="Disordered" evidence="1">
    <location>
        <begin position="234"/>
        <end position="278"/>
    </location>
</feature>
<dbReference type="PANTHER" id="PTHR23308">
    <property type="entry name" value="NUCLEAR INHIBITOR OF PROTEIN PHOSPHATASE-1"/>
    <property type="match status" value="1"/>
</dbReference>
<dbReference type="Gene3D" id="2.60.200.20">
    <property type="match status" value="1"/>
</dbReference>
<feature type="compositionally biased region" description="Basic and acidic residues" evidence="1">
    <location>
        <begin position="378"/>
        <end position="408"/>
    </location>
</feature>
<dbReference type="FunFam" id="2.60.200.20:FF:000053">
    <property type="entry name" value="Os06g0275900 protein"/>
    <property type="match status" value="1"/>
</dbReference>
<feature type="region of interest" description="Disordered" evidence="1">
    <location>
        <begin position="1"/>
        <end position="59"/>
    </location>
</feature>
<feature type="compositionally biased region" description="Low complexity" evidence="1">
    <location>
        <begin position="412"/>
        <end position="437"/>
    </location>
</feature>
<name>A0A8J4V2U9_9MYCE</name>
<feature type="region of interest" description="Disordered" evidence="1">
    <location>
        <begin position="316"/>
        <end position="342"/>
    </location>
</feature>
<dbReference type="CDD" id="cd22677">
    <property type="entry name" value="FHA_Kanadaptin"/>
    <property type="match status" value="1"/>
</dbReference>
<feature type="region of interest" description="Disordered" evidence="1">
    <location>
        <begin position="174"/>
        <end position="197"/>
    </location>
</feature>
<sequence length="520" mass="59914">MSDSNNQDNERKKVEVDMPPPSFLPKRKNADMPPPPSPPKQQQPQQPQQPPPTFEPIYKEPFWSKEPIDNEYQFEVIKGGVVLENLPINKKAYYLIGRLPICELPMEHPTISRQHAIIQHRSGGQLFLYDLNSTHGSFINKKRVQPNVYNPIKNGDVLKFGESTRLYVVCGGPEQIDSNNSNNNSNNSNSSKDSNGKKSFVDYYMSSEKTSDAAILAQSRDSWLKDDHDDEIRKDYENDEVQDTDDDHFGKMKKKKHRDDDDDDDDDQDENDQFYDRTSQNKDKLLKKYIQLPFNELVDKLNALDLDKIHLQTEFSKSSFSSSKQQETDSQDSLDQFMNENQHSLKKVAQQKIMSSLVDVEKEYKLVESIIKSKPEFRKARKDISSYLKSKEKEKEKEKEKDNKDKSDILGNNTNSSNSNKTTSTSTPTSTATPTTTTDKKRTLNIFKSGQEDEAQKTKKPLILLDDEIPEEYKVKKVEKKQQQTKPLTSKSLKHQQESEFVDLISRESASENSNERYGY</sequence>
<dbReference type="InterPro" id="IPR050923">
    <property type="entry name" value="Cell_Proc_Reg/RNA_Proc"/>
</dbReference>
<dbReference type="SUPFAM" id="SSF49879">
    <property type="entry name" value="SMAD/FHA domain"/>
    <property type="match status" value="1"/>
</dbReference>
<evidence type="ECO:0000313" key="3">
    <source>
        <dbReference type="EMBL" id="KAF2069134.1"/>
    </source>
</evidence>
<dbReference type="Pfam" id="PF00498">
    <property type="entry name" value="FHA"/>
    <property type="match status" value="1"/>
</dbReference>